<keyword evidence="3" id="KW-1185">Reference proteome</keyword>
<dbReference type="RefSeq" id="WP_219777851.1">
    <property type="nucleotide sequence ID" value="NZ_JAHXPT010000001.1"/>
</dbReference>
<evidence type="ECO:0000313" key="2">
    <source>
        <dbReference type="EMBL" id="MBW6408796.1"/>
    </source>
</evidence>
<dbReference type="PROSITE" id="PS50943">
    <property type="entry name" value="HTH_CROC1"/>
    <property type="match status" value="1"/>
</dbReference>
<dbReference type="SUPFAM" id="SSF47413">
    <property type="entry name" value="lambda repressor-like DNA-binding domains"/>
    <property type="match status" value="1"/>
</dbReference>
<dbReference type="Proteomes" id="UP001519921">
    <property type="component" value="Unassembled WGS sequence"/>
</dbReference>
<dbReference type="SMART" id="SM00530">
    <property type="entry name" value="HTH_XRE"/>
    <property type="match status" value="1"/>
</dbReference>
<dbReference type="Pfam" id="PF01381">
    <property type="entry name" value="HTH_3"/>
    <property type="match status" value="1"/>
</dbReference>
<reference evidence="2 3" key="1">
    <citation type="submission" date="2021-07" db="EMBL/GenBank/DDBJ databases">
        <title>Clostridium weizhouense sp. nov., an anaerobic bacterium isolated from activated sludge of Petroleum wastewater.</title>
        <authorList>
            <person name="Li Q."/>
        </authorList>
    </citation>
    <scope>NUCLEOTIDE SEQUENCE [LARGE SCALE GENOMIC DNA]</scope>
    <source>
        <strain evidence="2 3">YB-6</strain>
    </source>
</reference>
<sequence length="74" mass="8612">MYNRLKGLMTEKNITQNELSKLLEISISTLNFKINGKSDFSIKEAKKVSKFFNKPIEEIFYTNEVSRITSNCNM</sequence>
<organism evidence="2 3">
    <name type="scientific">Clostridium weizhouense</name>
    <dbReference type="NCBI Taxonomy" id="2859781"/>
    <lineage>
        <taxon>Bacteria</taxon>
        <taxon>Bacillati</taxon>
        <taxon>Bacillota</taxon>
        <taxon>Clostridia</taxon>
        <taxon>Eubacteriales</taxon>
        <taxon>Clostridiaceae</taxon>
        <taxon>Clostridium</taxon>
    </lineage>
</organism>
<dbReference type="InterPro" id="IPR001387">
    <property type="entry name" value="Cro/C1-type_HTH"/>
</dbReference>
<dbReference type="Gene3D" id="1.10.260.40">
    <property type="entry name" value="lambda repressor-like DNA-binding domains"/>
    <property type="match status" value="1"/>
</dbReference>
<dbReference type="EMBL" id="JAHXPT010000001">
    <property type="protein sequence ID" value="MBW6408796.1"/>
    <property type="molecule type" value="Genomic_DNA"/>
</dbReference>
<evidence type="ECO:0000313" key="3">
    <source>
        <dbReference type="Proteomes" id="UP001519921"/>
    </source>
</evidence>
<comment type="caution">
    <text evidence="2">The sequence shown here is derived from an EMBL/GenBank/DDBJ whole genome shotgun (WGS) entry which is preliminary data.</text>
</comment>
<accession>A0ABS7AM71</accession>
<proteinExistence type="predicted"/>
<evidence type="ECO:0000259" key="1">
    <source>
        <dbReference type="PROSITE" id="PS50943"/>
    </source>
</evidence>
<dbReference type="InterPro" id="IPR010982">
    <property type="entry name" value="Lambda_DNA-bd_dom_sf"/>
</dbReference>
<protein>
    <submittedName>
        <fullName evidence="2">Helix-turn-helix domain-containing protein</fullName>
    </submittedName>
</protein>
<name>A0ABS7AM71_9CLOT</name>
<feature type="domain" description="HTH cro/C1-type" evidence="1">
    <location>
        <begin position="5"/>
        <end position="59"/>
    </location>
</feature>
<dbReference type="CDD" id="cd00093">
    <property type="entry name" value="HTH_XRE"/>
    <property type="match status" value="1"/>
</dbReference>
<gene>
    <name evidence="2" type="ORF">KYD98_01665</name>
</gene>